<dbReference type="PANTHER" id="PTHR30290">
    <property type="entry name" value="PERIPLASMIC BINDING COMPONENT OF ABC TRANSPORTER"/>
    <property type="match status" value="1"/>
</dbReference>
<dbReference type="OrthoDB" id="9801912at2"/>
<name>A0A5P6VNP6_PSEXY</name>
<evidence type="ECO:0000259" key="6">
    <source>
        <dbReference type="Pfam" id="PF00496"/>
    </source>
</evidence>
<dbReference type="Gene3D" id="3.40.190.10">
    <property type="entry name" value="Periplasmic binding protein-like II"/>
    <property type="match status" value="1"/>
</dbReference>
<dbReference type="Gene3D" id="3.10.105.10">
    <property type="entry name" value="Dipeptide-binding Protein, Domain 3"/>
    <property type="match status" value="1"/>
</dbReference>
<feature type="domain" description="Solute-binding protein family 5" evidence="6">
    <location>
        <begin position="94"/>
        <end position="491"/>
    </location>
</feature>
<dbReference type="PANTHER" id="PTHR30290:SF10">
    <property type="entry name" value="PERIPLASMIC OLIGOPEPTIDE-BINDING PROTEIN-RELATED"/>
    <property type="match status" value="1"/>
</dbReference>
<dbReference type="InterPro" id="IPR039424">
    <property type="entry name" value="SBP_5"/>
</dbReference>
<dbReference type="GO" id="GO:0030313">
    <property type="term" value="C:cell envelope"/>
    <property type="evidence" value="ECO:0007669"/>
    <property type="project" value="UniProtKB-SubCell"/>
</dbReference>
<dbReference type="Proteomes" id="UP000327030">
    <property type="component" value="Chromosome 1"/>
</dbReference>
<evidence type="ECO:0000256" key="3">
    <source>
        <dbReference type="ARBA" id="ARBA00022448"/>
    </source>
</evidence>
<evidence type="ECO:0000313" key="7">
    <source>
        <dbReference type="EMBL" id="QFJ54197.1"/>
    </source>
</evidence>
<keyword evidence="3" id="KW-0813">Transport</keyword>
<dbReference type="KEGG" id="pxv:FXF36_04575"/>
<sequence length="580" mass="63540">MKKKLIAVLLVASMAASLAACGNKNAATTSTDSSAADTATAEATTVNTDTTTLRLCLASEPDYLDPALNSSVDGACLAVNSFVGLYTYDENNNLQPAIADGEPEMSEDGLTYTIKLKETKWSNGEALTANDFVYSWNRAVAEETAADYAYMFAPIATNADGTLKIEATDDYTLTVELNAPCAYFFDLLAFPTFMPVYQADVEAANPDGTTPGAWAQEPGFVSNGAFTLTEWKHNESMVYEKNPNFYRADDVKLEKLEFMLSADDTAIYAAYNSGDIDFADSVPNDEIQSLLNSPEFHVIDTLGTYYVGFNVNSDLFKGLTADQASKMRKALSLLIDRQYIVDTVGQTGQVPADTFIPDGMADGNGGVFEASDFGYYDATTTGAGNVEEAKSLLEECGYSFESDGNGGYSISPALEVTYMTNSGTGHEAIAQCIQQDWGLVGIKVNIETEDWNVFLEDRKAGKFDIAREGWIADFNDPINMLEMWLSNGGNNDMQLGKDSSNSSAPSWKAYDEKIQEIYNTTDFAARVDLMREAEDMLMETNAVVPIYFYNDIYLQKENVKGIYTSLNQNKYFMYAEKTAE</sequence>
<dbReference type="GO" id="GO:0043190">
    <property type="term" value="C:ATP-binding cassette (ABC) transporter complex"/>
    <property type="evidence" value="ECO:0007669"/>
    <property type="project" value="InterPro"/>
</dbReference>
<dbReference type="InterPro" id="IPR030678">
    <property type="entry name" value="Peptide/Ni-bd"/>
</dbReference>
<dbReference type="GO" id="GO:1904680">
    <property type="term" value="F:peptide transmembrane transporter activity"/>
    <property type="evidence" value="ECO:0007669"/>
    <property type="project" value="TreeGrafter"/>
</dbReference>
<dbReference type="SUPFAM" id="SSF53850">
    <property type="entry name" value="Periplasmic binding protein-like II"/>
    <property type="match status" value="1"/>
</dbReference>
<dbReference type="Pfam" id="PF00496">
    <property type="entry name" value="SBP_bac_5"/>
    <property type="match status" value="1"/>
</dbReference>
<dbReference type="InterPro" id="IPR000914">
    <property type="entry name" value="SBP_5_dom"/>
</dbReference>
<dbReference type="GO" id="GO:0042597">
    <property type="term" value="C:periplasmic space"/>
    <property type="evidence" value="ECO:0007669"/>
    <property type="project" value="UniProtKB-ARBA"/>
</dbReference>
<organism evidence="7 8">
    <name type="scientific">Pseudobutyrivibrio xylanivorans</name>
    <dbReference type="NCBI Taxonomy" id="185007"/>
    <lineage>
        <taxon>Bacteria</taxon>
        <taxon>Bacillati</taxon>
        <taxon>Bacillota</taxon>
        <taxon>Clostridia</taxon>
        <taxon>Lachnospirales</taxon>
        <taxon>Lachnospiraceae</taxon>
        <taxon>Pseudobutyrivibrio</taxon>
    </lineage>
</organism>
<dbReference type="GO" id="GO:0015833">
    <property type="term" value="P:peptide transport"/>
    <property type="evidence" value="ECO:0007669"/>
    <property type="project" value="TreeGrafter"/>
</dbReference>
<evidence type="ECO:0000256" key="4">
    <source>
        <dbReference type="ARBA" id="ARBA00022729"/>
    </source>
</evidence>
<dbReference type="EMBL" id="CP043028">
    <property type="protein sequence ID" value="QFJ54197.1"/>
    <property type="molecule type" value="Genomic_DNA"/>
</dbReference>
<feature type="signal peptide" evidence="5">
    <location>
        <begin position="1"/>
        <end position="19"/>
    </location>
</feature>
<protein>
    <submittedName>
        <fullName evidence="7">Peptide ABC transporter substrate-binding protein</fullName>
    </submittedName>
</protein>
<comment type="subcellular location">
    <subcellularLocation>
        <location evidence="1">Cell envelope</location>
    </subcellularLocation>
</comment>
<dbReference type="FunFam" id="3.90.76.10:FF:000001">
    <property type="entry name" value="Oligopeptide ABC transporter substrate-binding protein"/>
    <property type="match status" value="1"/>
</dbReference>
<accession>A0A5P6VNP6</accession>
<dbReference type="CDD" id="cd08504">
    <property type="entry name" value="PBP2_OppA"/>
    <property type="match status" value="1"/>
</dbReference>
<dbReference type="PROSITE" id="PS51257">
    <property type="entry name" value="PROKAR_LIPOPROTEIN"/>
    <property type="match status" value="1"/>
</dbReference>
<dbReference type="AlphaFoldDB" id="A0A5P6VNP6"/>
<evidence type="ECO:0000256" key="2">
    <source>
        <dbReference type="ARBA" id="ARBA00005695"/>
    </source>
</evidence>
<proteinExistence type="inferred from homology"/>
<dbReference type="Gene3D" id="3.90.76.10">
    <property type="entry name" value="Dipeptide-binding Protein, Domain 1"/>
    <property type="match status" value="1"/>
</dbReference>
<reference evidence="8" key="1">
    <citation type="submission" date="2019-08" db="EMBL/GenBank/DDBJ databases">
        <title>Complete Genome Sequence of the Polysaccharide-Degrading Rumen Bacterium Pseudobutyrivibrio xylanivorans MA3014.</title>
        <authorList>
            <person name="Palevich N."/>
            <person name="Maclean P.H."/>
            <person name="Kelly W.J."/>
            <person name="Leahy S.C."/>
            <person name="Rakonjac J."/>
            <person name="Attwood G.T."/>
        </authorList>
    </citation>
    <scope>NUCLEOTIDE SEQUENCE [LARGE SCALE GENOMIC DNA]</scope>
    <source>
        <strain evidence="8">MA3014</strain>
    </source>
</reference>
<evidence type="ECO:0000313" key="8">
    <source>
        <dbReference type="Proteomes" id="UP000327030"/>
    </source>
</evidence>
<evidence type="ECO:0000256" key="5">
    <source>
        <dbReference type="SAM" id="SignalP"/>
    </source>
</evidence>
<feature type="chain" id="PRO_5038490774" evidence="5">
    <location>
        <begin position="20"/>
        <end position="580"/>
    </location>
</feature>
<comment type="similarity">
    <text evidence="2">Belongs to the bacterial solute-binding protein 5 family.</text>
</comment>
<dbReference type="RefSeq" id="WP_151622693.1">
    <property type="nucleotide sequence ID" value="NZ_CP043028.1"/>
</dbReference>
<evidence type="ECO:0000256" key="1">
    <source>
        <dbReference type="ARBA" id="ARBA00004196"/>
    </source>
</evidence>
<dbReference type="PIRSF" id="PIRSF002741">
    <property type="entry name" value="MppA"/>
    <property type="match status" value="1"/>
</dbReference>
<gene>
    <name evidence="7" type="ORF">FXF36_04575</name>
</gene>
<keyword evidence="4 5" id="KW-0732">Signal</keyword>